<protein>
    <submittedName>
        <fullName evidence="2">Uncharacterized protein</fullName>
    </submittedName>
</protein>
<name>A0A2P2IQC7_RHIMU</name>
<dbReference type="EMBL" id="GGEC01002940">
    <property type="protein sequence ID" value="MBW83423.1"/>
    <property type="molecule type" value="Transcribed_RNA"/>
</dbReference>
<dbReference type="AlphaFoldDB" id="A0A2P2IQC7"/>
<proteinExistence type="predicted"/>
<evidence type="ECO:0000313" key="2">
    <source>
        <dbReference type="EMBL" id="MBW83423.1"/>
    </source>
</evidence>
<evidence type="ECO:0000256" key="1">
    <source>
        <dbReference type="SAM" id="Phobius"/>
    </source>
</evidence>
<accession>A0A2P2IQC7</accession>
<organism evidence="2">
    <name type="scientific">Rhizophora mucronata</name>
    <name type="common">Asiatic mangrove</name>
    <dbReference type="NCBI Taxonomy" id="61149"/>
    <lineage>
        <taxon>Eukaryota</taxon>
        <taxon>Viridiplantae</taxon>
        <taxon>Streptophyta</taxon>
        <taxon>Embryophyta</taxon>
        <taxon>Tracheophyta</taxon>
        <taxon>Spermatophyta</taxon>
        <taxon>Magnoliopsida</taxon>
        <taxon>eudicotyledons</taxon>
        <taxon>Gunneridae</taxon>
        <taxon>Pentapetalae</taxon>
        <taxon>rosids</taxon>
        <taxon>fabids</taxon>
        <taxon>Malpighiales</taxon>
        <taxon>Rhizophoraceae</taxon>
        <taxon>Rhizophora</taxon>
    </lineage>
</organism>
<keyword evidence="1" id="KW-0472">Membrane</keyword>
<reference evidence="2" key="1">
    <citation type="submission" date="2018-02" db="EMBL/GenBank/DDBJ databases">
        <title>Rhizophora mucronata_Transcriptome.</title>
        <authorList>
            <person name="Meera S.P."/>
            <person name="Sreeshan A."/>
            <person name="Augustine A."/>
        </authorList>
    </citation>
    <scope>NUCLEOTIDE SEQUENCE</scope>
    <source>
        <tissue evidence="2">Leaf</tissue>
    </source>
</reference>
<sequence length="46" mass="5426">MCPEHTTILAFKYLVWYVIVLISSLKVLFVSILIVRHICKQHLSLR</sequence>
<keyword evidence="1" id="KW-1133">Transmembrane helix</keyword>
<feature type="transmembrane region" description="Helical" evidence="1">
    <location>
        <begin position="14"/>
        <end position="35"/>
    </location>
</feature>
<keyword evidence="1" id="KW-0812">Transmembrane</keyword>